<evidence type="ECO:0000256" key="6">
    <source>
        <dbReference type="ARBA" id="ARBA00022692"/>
    </source>
</evidence>
<proteinExistence type="inferred from homology"/>
<keyword evidence="14" id="KW-1185">Reference proteome</keyword>
<evidence type="ECO:0000256" key="7">
    <source>
        <dbReference type="ARBA" id="ARBA00022824"/>
    </source>
</evidence>
<evidence type="ECO:0000256" key="11">
    <source>
        <dbReference type="RuleBase" id="RU362127"/>
    </source>
</evidence>
<evidence type="ECO:0000256" key="2">
    <source>
        <dbReference type="ARBA" id="ARBA00004590"/>
    </source>
</evidence>
<name>A0A2S5BA99_9BASI</name>
<comment type="subcellular location">
    <subcellularLocation>
        <location evidence="1 11">Endoplasmic reticulum membrane</location>
        <topology evidence="1 11">Single-pass membrane protein</topology>
    </subcellularLocation>
    <subcellularLocation>
        <location evidence="2">Nucleus membrane</location>
        <topology evidence="2">Single-pass membrane protein</topology>
    </subcellularLocation>
</comment>
<feature type="signal peptide" evidence="12">
    <location>
        <begin position="1"/>
        <end position="25"/>
    </location>
</feature>
<comment type="subunit">
    <text evidence="4 11">Heterodimer with ALG13 to form a functional enzyme.</text>
</comment>
<evidence type="ECO:0000256" key="9">
    <source>
        <dbReference type="ARBA" id="ARBA00023136"/>
    </source>
</evidence>
<feature type="chain" id="PRO_5015471902" description="UDP-N-acetylglucosamine transferase subunit ALG14" evidence="12">
    <location>
        <begin position="26"/>
        <end position="250"/>
    </location>
</feature>
<evidence type="ECO:0000256" key="8">
    <source>
        <dbReference type="ARBA" id="ARBA00022989"/>
    </source>
</evidence>
<dbReference type="GO" id="GO:0031965">
    <property type="term" value="C:nuclear membrane"/>
    <property type="evidence" value="ECO:0007669"/>
    <property type="project" value="UniProtKB-SubCell"/>
</dbReference>
<evidence type="ECO:0000256" key="12">
    <source>
        <dbReference type="SAM" id="SignalP"/>
    </source>
</evidence>
<dbReference type="GO" id="GO:0043541">
    <property type="term" value="C:UDP-N-acetylglucosamine transferase complex"/>
    <property type="evidence" value="ECO:0007669"/>
    <property type="project" value="TreeGrafter"/>
</dbReference>
<dbReference type="Gene3D" id="3.40.50.2000">
    <property type="entry name" value="Glycogen Phosphorylase B"/>
    <property type="match status" value="1"/>
</dbReference>
<protein>
    <recommendedName>
        <fullName evidence="5 11">UDP-N-acetylglucosamine transferase subunit ALG14</fullName>
    </recommendedName>
    <alternativeName>
        <fullName evidence="10 11">Asparagine-linked glycosylation protein 14</fullName>
    </alternativeName>
</protein>
<dbReference type="GO" id="GO:0004577">
    <property type="term" value="F:N-acetylglucosaminyldiphosphodolichol N-acetylglucosaminyltransferase activity"/>
    <property type="evidence" value="ECO:0007669"/>
    <property type="project" value="TreeGrafter"/>
</dbReference>
<dbReference type="GO" id="GO:0006488">
    <property type="term" value="P:dolichol-linked oligosaccharide biosynthetic process"/>
    <property type="evidence" value="ECO:0007669"/>
    <property type="project" value="InterPro"/>
</dbReference>
<gene>
    <name evidence="11" type="primary">ALG14</name>
    <name evidence="13" type="ORF">BMF94_3186</name>
</gene>
<dbReference type="AlphaFoldDB" id="A0A2S5BA99"/>
<dbReference type="STRING" id="741276.A0A2S5BA99"/>
<feature type="transmembrane region" description="Helical" evidence="11">
    <location>
        <begin position="131"/>
        <end position="149"/>
    </location>
</feature>
<evidence type="ECO:0000313" key="13">
    <source>
        <dbReference type="EMBL" id="POY73651.1"/>
    </source>
</evidence>
<evidence type="ECO:0000313" key="14">
    <source>
        <dbReference type="Proteomes" id="UP000237144"/>
    </source>
</evidence>
<evidence type="ECO:0000256" key="10">
    <source>
        <dbReference type="ARBA" id="ARBA00032062"/>
    </source>
</evidence>
<dbReference type="OrthoDB" id="17098at2759"/>
<dbReference type="Pfam" id="PF08660">
    <property type="entry name" value="Alg14"/>
    <property type="match status" value="1"/>
</dbReference>
<dbReference type="PANTHER" id="PTHR12154">
    <property type="entry name" value="GLYCOSYL TRANSFERASE-RELATED"/>
    <property type="match status" value="1"/>
</dbReference>
<sequence>MPQAWDGRSAALAAAFLVCAVLALAVRSVNVVIKTHSGRRAPPRRDSSDEATLAVFLGSGGHTAEMMRLTAHLDWNRFTRRTWIISSGDSLSESKALALEKSIGSGEFRLLKIPRARRVHQSYLTSPFTTLYSLAFCLWHISLAPLLALNRERKPVFADLVLLNGPGSCVPIACATFLPRIVGLPSASLVYIESLARTRRLSLSAQLVRPLVDRFFVQWDSLRDELVKAEARKGERPRWKAKVECQGWLV</sequence>
<comment type="caution">
    <text evidence="13">The sequence shown here is derived from an EMBL/GenBank/DDBJ whole genome shotgun (WGS) entry which is preliminary data.</text>
</comment>
<dbReference type="PANTHER" id="PTHR12154:SF4">
    <property type="entry name" value="UDP-N-ACETYLGLUCOSAMINE TRANSFERASE SUBUNIT ALG14 HOMOLOG"/>
    <property type="match status" value="1"/>
</dbReference>
<organism evidence="13 14">
    <name type="scientific">Rhodotorula taiwanensis</name>
    <dbReference type="NCBI Taxonomy" id="741276"/>
    <lineage>
        <taxon>Eukaryota</taxon>
        <taxon>Fungi</taxon>
        <taxon>Dikarya</taxon>
        <taxon>Basidiomycota</taxon>
        <taxon>Pucciniomycotina</taxon>
        <taxon>Microbotryomycetes</taxon>
        <taxon>Sporidiobolales</taxon>
        <taxon>Sporidiobolaceae</taxon>
        <taxon>Rhodotorula</taxon>
    </lineage>
</organism>
<comment type="function">
    <text evidence="11">Involved in protein N-glycosylation. Essential for the second step of the dolichol-linked oligosaccharide pathway. Anchors the catalytic subunit ALG13 to the ER.</text>
</comment>
<reference evidence="13 14" key="1">
    <citation type="journal article" date="2018" name="Front. Microbiol.">
        <title>Prospects for Fungal Bioremediation of Acidic Radioactive Waste Sites: Characterization and Genome Sequence of Rhodotorula taiwanensis MD1149.</title>
        <authorList>
            <person name="Tkavc R."/>
            <person name="Matrosova V.Y."/>
            <person name="Grichenko O.E."/>
            <person name="Gostincar C."/>
            <person name="Volpe R.P."/>
            <person name="Klimenkova P."/>
            <person name="Gaidamakova E.K."/>
            <person name="Zhou C.E."/>
            <person name="Stewart B.J."/>
            <person name="Lyman M.G."/>
            <person name="Malfatti S.A."/>
            <person name="Rubinfeld B."/>
            <person name="Courtot M."/>
            <person name="Singh J."/>
            <person name="Dalgard C.L."/>
            <person name="Hamilton T."/>
            <person name="Frey K.G."/>
            <person name="Gunde-Cimerman N."/>
            <person name="Dugan L."/>
            <person name="Daly M.J."/>
        </authorList>
    </citation>
    <scope>NUCLEOTIDE SEQUENCE [LARGE SCALE GENOMIC DNA]</scope>
    <source>
        <strain evidence="13 14">MD1149</strain>
    </source>
</reference>
<keyword evidence="6 11" id="KW-0812">Transmembrane</keyword>
<dbReference type="EMBL" id="PJQD01000035">
    <property type="protein sequence ID" value="POY73651.1"/>
    <property type="molecule type" value="Genomic_DNA"/>
</dbReference>
<dbReference type="InterPro" id="IPR013969">
    <property type="entry name" value="Oligosacch_biosynth_Alg14"/>
</dbReference>
<evidence type="ECO:0000256" key="1">
    <source>
        <dbReference type="ARBA" id="ARBA00004389"/>
    </source>
</evidence>
<accession>A0A2S5BA99</accession>
<keyword evidence="12" id="KW-0732">Signal</keyword>
<keyword evidence="8 11" id="KW-1133">Transmembrane helix</keyword>
<evidence type="ECO:0000256" key="3">
    <source>
        <dbReference type="ARBA" id="ARBA00009731"/>
    </source>
</evidence>
<keyword evidence="7 11" id="KW-0256">Endoplasmic reticulum</keyword>
<evidence type="ECO:0000256" key="5">
    <source>
        <dbReference type="ARBA" id="ARBA00017467"/>
    </source>
</evidence>
<comment type="similarity">
    <text evidence="3 11">Belongs to the ALG14 family.</text>
</comment>
<keyword evidence="9 11" id="KW-0472">Membrane</keyword>
<evidence type="ECO:0000256" key="4">
    <source>
        <dbReference type="ARBA" id="ARBA00011335"/>
    </source>
</evidence>
<dbReference type="Proteomes" id="UP000237144">
    <property type="component" value="Unassembled WGS sequence"/>
</dbReference>